<evidence type="ECO:0000313" key="2">
    <source>
        <dbReference type="Proteomes" id="UP001159363"/>
    </source>
</evidence>
<name>A0ABQ9HS24_9NEOP</name>
<dbReference type="PANTHER" id="PTHR45749">
    <property type="match status" value="1"/>
</dbReference>
<protein>
    <recommendedName>
        <fullName evidence="3">DUF4371 domain-containing protein</fullName>
    </recommendedName>
</protein>
<dbReference type="EMBL" id="JARBHB010000004">
    <property type="protein sequence ID" value="KAJ8886930.1"/>
    <property type="molecule type" value="Genomic_DNA"/>
</dbReference>
<sequence>MKLFLESKVKVQFHIIRLNSRYLDELTPVEIFVTFMSNQGHKAKEMFQVLNKILKKNDIDIKNCHGQSYDGTSSMSRKNSGLQALVLAENSLAVWVPCTGHLLNLVVVQAAAEYCKLF</sequence>
<evidence type="ECO:0008006" key="3">
    <source>
        <dbReference type="Google" id="ProtNLM"/>
    </source>
</evidence>
<gene>
    <name evidence="1" type="ORF">PR048_013144</name>
</gene>
<dbReference type="PANTHER" id="PTHR45749:SF21">
    <property type="entry name" value="DUF4371 DOMAIN-CONTAINING PROTEIN"/>
    <property type="match status" value="1"/>
</dbReference>
<proteinExistence type="predicted"/>
<evidence type="ECO:0000313" key="1">
    <source>
        <dbReference type="EMBL" id="KAJ8886930.1"/>
    </source>
</evidence>
<keyword evidence="2" id="KW-1185">Reference proteome</keyword>
<accession>A0ABQ9HS24</accession>
<dbReference type="Proteomes" id="UP001159363">
    <property type="component" value="Chromosome X"/>
</dbReference>
<reference evidence="1 2" key="1">
    <citation type="submission" date="2023-02" db="EMBL/GenBank/DDBJ databases">
        <title>LHISI_Scaffold_Assembly.</title>
        <authorList>
            <person name="Stuart O.P."/>
            <person name="Cleave R."/>
            <person name="Magrath M.J.L."/>
            <person name="Mikheyev A.S."/>
        </authorList>
    </citation>
    <scope>NUCLEOTIDE SEQUENCE [LARGE SCALE GENOMIC DNA]</scope>
    <source>
        <strain evidence="1">Daus_M_001</strain>
        <tissue evidence="1">Leg muscle</tissue>
    </source>
</reference>
<organism evidence="1 2">
    <name type="scientific">Dryococelus australis</name>
    <dbReference type="NCBI Taxonomy" id="614101"/>
    <lineage>
        <taxon>Eukaryota</taxon>
        <taxon>Metazoa</taxon>
        <taxon>Ecdysozoa</taxon>
        <taxon>Arthropoda</taxon>
        <taxon>Hexapoda</taxon>
        <taxon>Insecta</taxon>
        <taxon>Pterygota</taxon>
        <taxon>Neoptera</taxon>
        <taxon>Polyneoptera</taxon>
        <taxon>Phasmatodea</taxon>
        <taxon>Verophasmatodea</taxon>
        <taxon>Anareolatae</taxon>
        <taxon>Phasmatidae</taxon>
        <taxon>Eurycanthinae</taxon>
        <taxon>Dryococelus</taxon>
    </lineage>
</organism>
<comment type="caution">
    <text evidence="1">The sequence shown here is derived from an EMBL/GenBank/DDBJ whole genome shotgun (WGS) entry which is preliminary data.</text>
</comment>